<accession>A0A835BEQ5</accession>
<evidence type="ECO:0000313" key="4">
    <source>
        <dbReference type="Proteomes" id="UP000636709"/>
    </source>
</evidence>
<dbReference type="AlphaFoldDB" id="A0A835BEQ5"/>
<gene>
    <name evidence="3" type="ORF">HU200_036931</name>
</gene>
<name>A0A835BEQ5_9POAL</name>
<evidence type="ECO:0008006" key="5">
    <source>
        <dbReference type="Google" id="ProtNLM"/>
    </source>
</evidence>
<proteinExistence type="predicted"/>
<keyword evidence="2" id="KW-0472">Membrane</keyword>
<feature type="transmembrane region" description="Helical" evidence="2">
    <location>
        <begin position="77"/>
        <end position="100"/>
    </location>
</feature>
<reference evidence="3" key="1">
    <citation type="submission" date="2020-07" db="EMBL/GenBank/DDBJ databases">
        <title>Genome sequence and genetic diversity analysis of an under-domesticated orphan crop, white fonio (Digitaria exilis).</title>
        <authorList>
            <person name="Bennetzen J.L."/>
            <person name="Chen S."/>
            <person name="Ma X."/>
            <person name="Wang X."/>
            <person name="Yssel A.E.J."/>
            <person name="Chaluvadi S.R."/>
            <person name="Johnson M."/>
            <person name="Gangashetty P."/>
            <person name="Hamidou F."/>
            <person name="Sanogo M.D."/>
            <person name="Zwaenepoel A."/>
            <person name="Wallace J."/>
            <person name="Van De Peer Y."/>
            <person name="Van Deynze A."/>
        </authorList>
    </citation>
    <scope>NUCLEOTIDE SEQUENCE</scope>
    <source>
        <tissue evidence="3">Leaves</tissue>
    </source>
</reference>
<evidence type="ECO:0000313" key="3">
    <source>
        <dbReference type="EMBL" id="KAF8696044.1"/>
    </source>
</evidence>
<evidence type="ECO:0000256" key="1">
    <source>
        <dbReference type="SAM" id="MobiDB-lite"/>
    </source>
</evidence>
<feature type="region of interest" description="Disordered" evidence="1">
    <location>
        <begin position="1"/>
        <end position="27"/>
    </location>
</feature>
<sequence length="135" mass="14304">MAAAREDGEAKLPLLPPPAAGDRSGVDASKDEAASWWRLWAREAGRAGYLALPMVVVSFAQYVVQVSSNMMVGHLPGVLPLSAAAMATSLANVTGFSLLVRSVHDAFSPILLLFPFDHFASPSSVPFRPLCCLPP</sequence>
<dbReference type="OrthoDB" id="2126698at2759"/>
<comment type="caution">
    <text evidence="3">The sequence shown here is derived from an EMBL/GenBank/DDBJ whole genome shotgun (WGS) entry which is preliminary data.</text>
</comment>
<keyword evidence="2" id="KW-0812">Transmembrane</keyword>
<protein>
    <recommendedName>
        <fullName evidence="5">Protein DETOXIFICATION</fullName>
    </recommendedName>
</protein>
<dbReference type="Proteomes" id="UP000636709">
    <property type="component" value="Unassembled WGS sequence"/>
</dbReference>
<organism evidence="3 4">
    <name type="scientific">Digitaria exilis</name>
    <dbReference type="NCBI Taxonomy" id="1010633"/>
    <lineage>
        <taxon>Eukaryota</taxon>
        <taxon>Viridiplantae</taxon>
        <taxon>Streptophyta</taxon>
        <taxon>Embryophyta</taxon>
        <taxon>Tracheophyta</taxon>
        <taxon>Spermatophyta</taxon>
        <taxon>Magnoliopsida</taxon>
        <taxon>Liliopsida</taxon>
        <taxon>Poales</taxon>
        <taxon>Poaceae</taxon>
        <taxon>PACMAD clade</taxon>
        <taxon>Panicoideae</taxon>
        <taxon>Panicodae</taxon>
        <taxon>Paniceae</taxon>
        <taxon>Anthephorinae</taxon>
        <taxon>Digitaria</taxon>
    </lineage>
</organism>
<feature type="compositionally biased region" description="Basic and acidic residues" evidence="1">
    <location>
        <begin position="1"/>
        <end position="10"/>
    </location>
</feature>
<dbReference type="EMBL" id="JACEFO010001882">
    <property type="protein sequence ID" value="KAF8696044.1"/>
    <property type="molecule type" value="Genomic_DNA"/>
</dbReference>
<evidence type="ECO:0000256" key="2">
    <source>
        <dbReference type="SAM" id="Phobius"/>
    </source>
</evidence>
<keyword evidence="2" id="KW-1133">Transmembrane helix</keyword>
<feature type="transmembrane region" description="Helical" evidence="2">
    <location>
        <begin position="47"/>
        <end position="65"/>
    </location>
</feature>
<keyword evidence="4" id="KW-1185">Reference proteome</keyword>